<dbReference type="InterPro" id="IPR003599">
    <property type="entry name" value="Ig_sub"/>
</dbReference>
<keyword evidence="3" id="KW-1185">Reference proteome</keyword>
<dbReference type="InterPro" id="IPR013783">
    <property type="entry name" value="Ig-like_fold"/>
</dbReference>
<dbReference type="GO" id="GO:0050808">
    <property type="term" value="P:synapse organization"/>
    <property type="evidence" value="ECO:0007669"/>
    <property type="project" value="TreeGrafter"/>
</dbReference>
<feature type="non-terminal residue" evidence="2">
    <location>
        <position position="1"/>
    </location>
</feature>
<dbReference type="PANTHER" id="PTHR45080:SF28">
    <property type="entry name" value="HEMICENTIN-2"/>
    <property type="match status" value="1"/>
</dbReference>
<dbReference type="GO" id="GO:0030424">
    <property type="term" value="C:axon"/>
    <property type="evidence" value="ECO:0007669"/>
    <property type="project" value="TreeGrafter"/>
</dbReference>
<dbReference type="Pfam" id="PF07679">
    <property type="entry name" value="I-set"/>
    <property type="match status" value="1"/>
</dbReference>
<evidence type="ECO:0000259" key="1">
    <source>
        <dbReference type="PROSITE" id="PS50835"/>
    </source>
</evidence>
<dbReference type="InterPro" id="IPR050958">
    <property type="entry name" value="Cell_Adh-Cytoskel_Orgn"/>
</dbReference>
<reference evidence="2" key="1">
    <citation type="submission" date="2019-09" db="EMBL/GenBank/DDBJ databases">
        <title>Bird 10,000 Genomes (B10K) Project - Family phase.</title>
        <authorList>
            <person name="Zhang G."/>
        </authorList>
    </citation>
    <scope>NUCLEOTIDE SEQUENCE</scope>
    <source>
        <strain evidence="2">B10K-DU-001-08</strain>
        <tissue evidence="2">Muscle</tissue>
    </source>
</reference>
<dbReference type="FunFam" id="2.60.40.10:FF:000130">
    <property type="entry name" value="Hemicentin 1"/>
    <property type="match status" value="1"/>
</dbReference>
<dbReference type="InterPro" id="IPR036179">
    <property type="entry name" value="Ig-like_dom_sf"/>
</dbReference>
<protein>
    <submittedName>
        <fullName evidence="2">HMCN2 protein</fullName>
    </submittedName>
</protein>
<dbReference type="InterPro" id="IPR013098">
    <property type="entry name" value="Ig_I-set"/>
</dbReference>
<dbReference type="PANTHER" id="PTHR45080">
    <property type="entry name" value="CONTACTIN 5"/>
    <property type="match status" value="1"/>
</dbReference>
<name>A0A851NZZ6_9GALL</name>
<dbReference type="GO" id="GO:0008046">
    <property type="term" value="F:axon guidance receptor activity"/>
    <property type="evidence" value="ECO:0007669"/>
    <property type="project" value="TreeGrafter"/>
</dbReference>
<accession>A0A851NZZ6</accession>
<dbReference type="InterPro" id="IPR003598">
    <property type="entry name" value="Ig_sub2"/>
</dbReference>
<proteinExistence type="predicted"/>
<dbReference type="PROSITE" id="PS50835">
    <property type="entry name" value="IG_LIKE"/>
    <property type="match status" value="2"/>
</dbReference>
<dbReference type="EMBL" id="WBMW01003645">
    <property type="protein sequence ID" value="NXC45530.1"/>
    <property type="molecule type" value="Genomic_DNA"/>
</dbReference>
<dbReference type="SMART" id="SM00409">
    <property type="entry name" value="IG"/>
    <property type="match status" value="2"/>
</dbReference>
<feature type="domain" description="Ig-like" evidence="1">
    <location>
        <begin position="28"/>
        <end position="119"/>
    </location>
</feature>
<dbReference type="InterPro" id="IPR007110">
    <property type="entry name" value="Ig-like_dom"/>
</dbReference>
<evidence type="ECO:0000313" key="2">
    <source>
        <dbReference type="EMBL" id="NXC45530.1"/>
    </source>
</evidence>
<organism evidence="2 3">
    <name type="scientific">Penelope pileata</name>
    <dbReference type="NCBI Taxonomy" id="1118817"/>
    <lineage>
        <taxon>Eukaryota</taxon>
        <taxon>Metazoa</taxon>
        <taxon>Chordata</taxon>
        <taxon>Craniata</taxon>
        <taxon>Vertebrata</taxon>
        <taxon>Euteleostomi</taxon>
        <taxon>Archelosauria</taxon>
        <taxon>Archosauria</taxon>
        <taxon>Dinosauria</taxon>
        <taxon>Saurischia</taxon>
        <taxon>Theropoda</taxon>
        <taxon>Coelurosauria</taxon>
        <taxon>Aves</taxon>
        <taxon>Neognathae</taxon>
        <taxon>Galloanserae</taxon>
        <taxon>Galliformes</taxon>
        <taxon>Cracidae</taxon>
        <taxon>Penelope</taxon>
    </lineage>
</organism>
<dbReference type="GO" id="GO:0043025">
    <property type="term" value="C:neuronal cell body"/>
    <property type="evidence" value="ECO:0007669"/>
    <property type="project" value="TreeGrafter"/>
</dbReference>
<feature type="non-terminal residue" evidence="2">
    <location>
        <position position="193"/>
    </location>
</feature>
<dbReference type="SUPFAM" id="SSF48726">
    <property type="entry name" value="Immunoglobulin"/>
    <property type="match status" value="3"/>
</dbReference>
<dbReference type="Pfam" id="PF13927">
    <property type="entry name" value="Ig_3"/>
    <property type="match status" value="1"/>
</dbReference>
<gene>
    <name evidence="2" type="primary">Hmcn2_1</name>
    <name evidence="2" type="ORF">PENPIL_R15772</name>
</gene>
<dbReference type="GO" id="GO:0007156">
    <property type="term" value="P:homophilic cell adhesion via plasma membrane adhesion molecules"/>
    <property type="evidence" value="ECO:0007669"/>
    <property type="project" value="TreeGrafter"/>
</dbReference>
<dbReference type="Gene3D" id="2.60.40.10">
    <property type="entry name" value="Immunoglobulins"/>
    <property type="match status" value="3"/>
</dbReference>
<comment type="caution">
    <text evidence="2">The sequence shown here is derived from an EMBL/GenBank/DDBJ whole genome shotgun (WGS) entry which is preliminary data.</text>
</comment>
<evidence type="ECO:0000313" key="3">
    <source>
        <dbReference type="Proteomes" id="UP000613066"/>
    </source>
</evidence>
<dbReference type="GO" id="GO:0005886">
    <property type="term" value="C:plasma membrane"/>
    <property type="evidence" value="ECO:0007669"/>
    <property type="project" value="TreeGrafter"/>
</dbReference>
<dbReference type="CDD" id="cd00096">
    <property type="entry name" value="Ig"/>
    <property type="match status" value="2"/>
</dbReference>
<dbReference type="AlphaFoldDB" id="A0A851NZZ6"/>
<dbReference type="OrthoDB" id="5985519at2759"/>
<feature type="domain" description="Ig-like" evidence="1">
    <location>
        <begin position="122"/>
        <end position="193"/>
    </location>
</feature>
<dbReference type="SMART" id="SM00408">
    <property type="entry name" value="IGc2"/>
    <property type="match status" value="2"/>
</dbReference>
<sequence>TDSGLYTCTATNTMGNTSLHYSLHVQVPTQVLINNGESQVMAIANDSLSIRCHATGVPMPQLRWLKDGRPLDTGDGVVVSEDGGTLHIAHVGLSHGGVYICQGSSWAGESQAEVQVLVQVPPNIEPNVVDLAVLENSTVSLQCLATRVPALDITWYKGSEQLVSSPGRTLSRDGKRLEILSARLPDAGSYRCV</sequence>
<dbReference type="Proteomes" id="UP000613066">
    <property type="component" value="Unassembled WGS sequence"/>
</dbReference>